<dbReference type="Pfam" id="PF00583">
    <property type="entry name" value="Acetyltransf_1"/>
    <property type="match status" value="1"/>
</dbReference>
<keyword evidence="2" id="KW-0808">Transferase</keyword>
<dbReference type="EMBL" id="LHQR01000028">
    <property type="protein sequence ID" value="KXG51760.1"/>
    <property type="molecule type" value="Genomic_DNA"/>
</dbReference>
<dbReference type="GeneID" id="63712166"/>
<sequence>MASRGQLTDTGLRIDIIHQREDIIQAFDCVCEAFGRQVQDGIWIALNPGWDTPQGRAHGAERMVARWHHKTNDKNGLPNIIFLKATLPCPENGDRRIIVGFSIWVQASTIEGYGEPPAQDMANSLNLNALYPENESEQRYLCQVISSLHRRRNEVIKEKATAVPPAVLILDMCAVDPAHQRKGVARELVRWGIDEAHRRGGLEAITEASSMGRHVYAKMGFQADGPEIEYVVDDEFSSRRKPPNLFMRTNSNLHTH</sequence>
<dbReference type="OMA" id="IRVEPIT"/>
<dbReference type="PANTHER" id="PTHR42791">
    <property type="entry name" value="GNAT FAMILY ACETYLTRANSFERASE"/>
    <property type="match status" value="1"/>
</dbReference>
<dbReference type="STRING" id="5078.A0A135LS29"/>
<dbReference type="PANTHER" id="PTHR42791:SF14">
    <property type="entry name" value="N-ACETYLTRANSFERASE DOMAIN-CONTAINING PROTEIN"/>
    <property type="match status" value="1"/>
</dbReference>
<dbReference type="AlphaFoldDB" id="A0A135LS29"/>
<dbReference type="InterPro" id="IPR052523">
    <property type="entry name" value="Trichothecene_AcTrans"/>
</dbReference>
<dbReference type="SUPFAM" id="SSF55729">
    <property type="entry name" value="Acyl-CoA N-acyltransferases (Nat)"/>
    <property type="match status" value="1"/>
</dbReference>
<dbReference type="GO" id="GO:0016747">
    <property type="term" value="F:acyltransferase activity, transferring groups other than amino-acyl groups"/>
    <property type="evidence" value="ECO:0007669"/>
    <property type="project" value="InterPro"/>
</dbReference>
<dbReference type="CDD" id="cd04301">
    <property type="entry name" value="NAT_SF"/>
    <property type="match status" value="1"/>
</dbReference>
<organism evidence="2 3">
    <name type="scientific">Penicillium patulum</name>
    <name type="common">Penicillium griseofulvum</name>
    <dbReference type="NCBI Taxonomy" id="5078"/>
    <lineage>
        <taxon>Eukaryota</taxon>
        <taxon>Fungi</taxon>
        <taxon>Dikarya</taxon>
        <taxon>Ascomycota</taxon>
        <taxon>Pezizomycotina</taxon>
        <taxon>Eurotiomycetes</taxon>
        <taxon>Eurotiomycetidae</taxon>
        <taxon>Eurotiales</taxon>
        <taxon>Aspergillaceae</taxon>
        <taxon>Penicillium</taxon>
    </lineage>
</organism>
<accession>A0A135LS29</accession>
<name>A0A135LS29_PENPA</name>
<protein>
    <submittedName>
        <fullName evidence="2">Acyl-CoA N-acyltransferase</fullName>
    </submittedName>
</protein>
<evidence type="ECO:0000313" key="3">
    <source>
        <dbReference type="Proteomes" id="UP000070168"/>
    </source>
</evidence>
<evidence type="ECO:0000313" key="2">
    <source>
        <dbReference type="EMBL" id="KXG51760.1"/>
    </source>
</evidence>
<keyword evidence="2" id="KW-0012">Acyltransferase</keyword>
<dbReference type="Proteomes" id="UP000070168">
    <property type="component" value="Unassembled WGS sequence"/>
</dbReference>
<dbReference type="InterPro" id="IPR000182">
    <property type="entry name" value="GNAT_dom"/>
</dbReference>
<evidence type="ECO:0000259" key="1">
    <source>
        <dbReference type="PROSITE" id="PS51186"/>
    </source>
</evidence>
<dbReference type="InterPro" id="IPR016181">
    <property type="entry name" value="Acyl_CoA_acyltransferase"/>
</dbReference>
<comment type="caution">
    <text evidence="2">The sequence shown here is derived from an EMBL/GenBank/DDBJ whole genome shotgun (WGS) entry which is preliminary data.</text>
</comment>
<dbReference type="OrthoDB" id="2832510at2759"/>
<proteinExistence type="predicted"/>
<dbReference type="RefSeq" id="XP_040650296.1">
    <property type="nucleotide sequence ID" value="XM_040796866.1"/>
</dbReference>
<dbReference type="Gene3D" id="3.40.630.30">
    <property type="match status" value="1"/>
</dbReference>
<dbReference type="PROSITE" id="PS51186">
    <property type="entry name" value="GNAT"/>
    <property type="match status" value="1"/>
</dbReference>
<gene>
    <name evidence="2" type="ORF">PGRI_091530</name>
</gene>
<feature type="domain" description="N-acetyltransferase" evidence="1">
    <location>
        <begin position="108"/>
        <end position="243"/>
    </location>
</feature>
<keyword evidence="3" id="KW-1185">Reference proteome</keyword>
<reference evidence="2 3" key="1">
    <citation type="journal article" date="2016" name="BMC Genomics">
        <title>Genome sequencing and secondary metabolism of the postharvest pathogen Penicillium griseofulvum.</title>
        <authorList>
            <person name="Banani H."/>
            <person name="Marcet-Houben M."/>
            <person name="Ballester A.R."/>
            <person name="Abbruscato P."/>
            <person name="Gonzalez-Candelas L."/>
            <person name="Gabaldon T."/>
            <person name="Spadaro D."/>
        </authorList>
    </citation>
    <scope>NUCLEOTIDE SEQUENCE [LARGE SCALE GENOMIC DNA]</scope>
    <source>
        <strain evidence="2 3">PG3</strain>
    </source>
</reference>